<feature type="chain" id="PRO_5039583091" evidence="2">
    <location>
        <begin position="22"/>
        <end position="333"/>
    </location>
</feature>
<keyword evidence="2" id="KW-0732">Signal</keyword>
<dbReference type="Proteomes" id="UP000702954">
    <property type="component" value="Unassembled WGS sequence"/>
</dbReference>
<feature type="domain" description="Cell wall hydrolase SleB" evidence="3">
    <location>
        <begin position="241"/>
        <end position="323"/>
    </location>
</feature>
<dbReference type="Pfam" id="PF07486">
    <property type="entry name" value="Hydrolase_2"/>
    <property type="match status" value="1"/>
</dbReference>
<evidence type="ECO:0000259" key="3">
    <source>
        <dbReference type="Pfam" id="PF07486"/>
    </source>
</evidence>
<keyword evidence="5" id="KW-0378">Hydrolase</keyword>
<reference evidence="4 7" key="1">
    <citation type="journal article" date="2018" name="Int. J. Syst. Evol. Microbiol.">
        <title>Draft Genome Sequence of Faecalimonas umbilicata JCM 30896T, an Acetate-Producing Bacterium Isolated from Human Feces.</title>
        <authorList>
            <person name="Sakamoto M."/>
            <person name="Ikeyama N."/>
            <person name="Yuki M."/>
            <person name="Ohkuma M."/>
        </authorList>
    </citation>
    <scope>NUCLEOTIDE SEQUENCE [LARGE SCALE GENOMIC DNA]</scope>
    <source>
        <strain evidence="4 7">EGH7</strain>
    </source>
</reference>
<accession>A0A4R3JQ22</accession>
<feature type="region of interest" description="Disordered" evidence="1">
    <location>
        <begin position="185"/>
        <end position="209"/>
    </location>
</feature>
<feature type="signal peptide" evidence="2">
    <location>
        <begin position="1"/>
        <end position="21"/>
    </location>
</feature>
<evidence type="ECO:0000313" key="6">
    <source>
        <dbReference type="Proteomes" id="UP000294613"/>
    </source>
</evidence>
<gene>
    <name evidence="5" type="ORF">EDD74_11566</name>
    <name evidence="4" type="ORF">FAEUMB_13390</name>
</gene>
<evidence type="ECO:0000256" key="1">
    <source>
        <dbReference type="SAM" id="MobiDB-lite"/>
    </source>
</evidence>
<sequence>MRKENKRMLAVVLSAVCVLTAAGMDGSISVASTETRQTDSIEKTQTISSALASALEQIPEVAAVAVSTQEWHQKAVSNVDGETDVLLAGEEGSEVVGKLYHNTIVDVEEKGVAWTRVSADEVNGYVKSDSLAFGTDAVRRADQVCPVVEKPMEDNGAIVRTRESEPAKTLAQIEEEQRAAAQAAEEARKAEEAKKKAEEEAAAAQAQQQAQEAQASQQAVTAATSGEQALLAALIFCEAGGEPYEGQVAVGAVVMNRVRSGIFPNSITEVIYQSGQFGPAITGKLDAVLADGRTTASCYQAAADALAGANPIGEALYFGNGDYGQLIGNHWFH</sequence>
<dbReference type="Proteomes" id="UP000294613">
    <property type="component" value="Unassembled WGS sequence"/>
</dbReference>
<evidence type="ECO:0000313" key="4">
    <source>
        <dbReference type="EMBL" id="GBU04798.1"/>
    </source>
</evidence>
<keyword evidence="7" id="KW-1185">Reference proteome</keyword>
<proteinExistence type="predicted"/>
<feature type="compositionally biased region" description="Basic and acidic residues" evidence="1">
    <location>
        <begin position="185"/>
        <end position="199"/>
    </location>
</feature>
<dbReference type="InterPro" id="IPR011105">
    <property type="entry name" value="Cell_wall_hydrolase_SleB"/>
</dbReference>
<dbReference type="EMBL" id="SLZV01000015">
    <property type="protein sequence ID" value="TCS67742.1"/>
    <property type="molecule type" value="Genomic_DNA"/>
</dbReference>
<dbReference type="InterPro" id="IPR042047">
    <property type="entry name" value="SleB_dom1"/>
</dbReference>
<dbReference type="GO" id="GO:0016787">
    <property type="term" value="F:hydrolase activity"/>
    <property type="evidence" value="ECO:0007669"/>
    <property type="project" value="UniProtKB-KW"/>
</dbReference>
<name>A0A4R3JQ22_9FIRM</name>
<dbReference type="Gene3D" id="1.10.10.2520">
    <property type="entry name" value="Cell wall hydrolase SleB, domain 1"/>
    <property type="match status" value="1"/>
</dbReference>
<protein>
    <submittedName>
        <fullName evidence="5">Cell wall hydrolase</fullName>
    </submittedName>
</protein>
<comment type="caution">
    <text evidence="5">The sequence shown here is derived from an EMBL/GenBank/DDBJ whole genome shotgun (WGS) entry which is preliminary data.</text>
</comment>
<evidence type="ECO:0000313" key="5">
    <source>
        <dbReference type="EMBL" id="TCS67742.1"/>
    </source>
</evidence>
<organism evidence="5 6">
    <name type="scientific">Faecalimonas umbilicata</name>
    <dbReference type="NCBI Taxonomy" id="1912855"/>
    <lineage>
        <taxon>Bacteria</taxon>
        <taxon>Bacillati</taxon>
        <taxon>Bacillota</taxon>
        <taxon>Clostridia</taxon>
        <taxon>Lachnospirales</taxon>
        <taxon>Lachnospiraceae</taxon>
        <taxon>Faecalimonas</taxon>
    </lineage>
</organism>
<evidence type="ECO:0000256" key="2">
    <source>
        <dbReference type="SAM" id="SignalP"/>
    </source>
</evidence>
<reference evidence="5 6" key="2">
    <citation type="submission" date="2019-03" db="EMBL/GenBank/DDBJ databases">
        <title>Genomic Encyclopedia of Type Strains, Phase IV (KMG-IV): sequencing the most valuable type-strain genomes for metagenomic binning, comparative biology and taxonomic classification.</title>
        <authorList>
            <person name="Goeker M."/>
        </authorList>
    </citation>
    <scope>NUCLEOTIDE SEQUENCE [LARGE SCALE GENOMIC DNA]</scope>
    <source>
        <strain evidence="5 6">DSM 103426</strain>
    </source>
</reference>
<dbReference type="RefSeq" id="WP_116441553.1">
    <property type="nucleotide sequence ID" value="NZ_BHEO01000005.1"/>
</dbReference>
<evidence type="ECO:0000313" key="7">
    <source>
        <dbReference type="Proteomes" id="UP000702954"/>
    </source>
</evidence>
<dbReference type="AlphaFoldDB" id="A0A4R3JQ22"/>
<dbReference type="EMBL" id="BHEO01000005">
    <property type="protein sequence ID" value="GBU04798.1"/>
    <property type="molecule type" value="Genomic_DNA"/>
</dbReference>